<evidence type="ECO:0000313" key="3">
    <source>
        <dbReference type="EMBL" id="SDC59682.1"/>
    </source>
</evidence>
<protein>
    <recommendedName>
        <fullName evidence="2">Pvc16 N-terminal domain-containing protein</fullName>
    </recommendedName>
</protein>
<feature type="compositionally biased region" description="Polar residues" evidence="1">
    <location>
        <begin position="200"/>
        <end position="209"/>
    </location>
</feature>
<dbReference type="OrthoDB" id="5514409at2"/>
<evidence type="ECO:0000256" key="1">
    <source>
        <dbReference type="SAM" id="MobiDB-lite"/>
    </source>
</evidence>
<feature type="region of interest" description="Disordered" evidence="1">
    <location>
        <begin position="176"/>
        <end position="221"/>
    </location>
</feature>
<dbReference type="Pfam" id="PF14065">
    <property type="entry name" value="Pvc16_N"/>
    <property type="match status" value="1"/>
</dbReference>
<dbReference type="AlphaFoldDB" id="A0A1G6MVX6"/>
<reference evidence="3 4" key="1">
    <citation type="submission" date="2016-09" db="EMBL/GenBank/DDBJ databases">
        <authorList>
            <person name="Capua I."/>
            <person name="De Benedictis P."/>
            <person name="Joannis T."/>
            <person name="Lombin L.H."/>
            <person name="Cattoli G."/>
        </authorList>
    </citation>
    <scope>NUCLEOTIDE SEQUENCE [LARGE SCALE GENOMIC DNA]</scope>
    <source>
        <strain evidence="3 4">ISLP-3</strain>
    </source>
</reference>
<dbReference type="STRING" id="1814289.SAMN05216410_1986"/>
<accession>A0A1G6MVX6</accession>
<evidence type="ECO:0000313" key="4">
    <source>
        <dbReference type="Proteomes" id="UP000199039"/>
    </source>
</evidence>
<name>A0A1G6MVX6_9MICO</name>
<sequence length="221" mass="23625">MLIPAVEDALELYLRRTLPLTDDIGDISFDPPSGTWSAQVNRITVNAFLYAVARSSQPPRSSAPRAAADGTIERRAPLPLVQFSYLVSAWAGSVRDEHQLLGEVLTRLLAIQVLPEWAVETELSSSIQVALATDEMNRPRDLWGALGGGLKASFTLLVTVASDAYDWETASTSVAELSARTSAKPRTEPAGAQAWGTDTPKPTSSQTPDAQPPPESAASGR</sequence>
<proteinExistence type="predicted"/>
<dbReference type="Proteomes" id="UP000199039">
    <property type="component" value="Unassembled WGS sequence"/>
</dbReference>
<dbReference type="RefSeq" id="WP_093182848.1">
    <property type="nucleotide sequence ID" value="NZ_FMYH01000003.1"/>
</dbReference>
<evidence type="ECO:0000259" key="2">
    <source>
        <dbReference type="Pfam" id="PF14065"/>
    </source>
</evidence>
<gene>
    <name evidence="3" type="ORF">SAMN05216410_1986</name>
</gene>
<feature type="domain" description="Pvc16 N-terminal" evidence="2">
    <location>
        <begin position="5"/>
        <end position="163"/>
    </location>
</feature>
<dbReference type="EMBL" id="FMYH01000003">
    <property type="protein sequence ID" value="SDC59682.1"/>
    <property type="molecule type" value="Genomic_DNA"/>
</dbReference>
<dbReference type="InterPro" id="IPR025351">
    <property type="entry name" value="Pvc16_N"/>
</dbReference>
<organism evidence="3 4">
    <name type="scientific">Sanguibacter gelidistatuariae</name>
    <dbReference type="NCBI Taxonomy" id="1814289"/>
    <lineage>
        <taxon>Bacteria</taxon>
        <taxon>Bacillati</taxon>
        <taxon>Actinomycetota</taxon>
        <taxon>Actinomycetes</taxon>
        <taxon>Micrococcales</taxon>
        <taxon>Sanguibacteraceae</taxon>
        <taxon>Sanguibacter</taxon>
    </lineage>
</organism>
<keyword evidence="4" id="KW-1185">Reference proteome</keyword>